<reference evidence="1" key="2">
    <citation type="submission" date="2020-09" db="EMBL/GenBank/DDBJ databases">
        <authorList>
            <person name="Sun Q."/>
            <person name="Zhou Y."/>
        </authorList>
    </citation>
    <scope>NUCLEOTIDE SEQUENCE</scope>
    <source>
        <strain evidence="1">CGMCC 4.7430</strain>
    </source>
</reference>
<dbReference type="Proteomes" id="UP000660745">
    <property type="component" value="Unassembled WGS sequence"/>
</dbReference>
<accession>A0A918A5E3</accession>
<dbReference type="EMBL" id="BMNK01000004">
    <property type="protein sequence ID" value="GGP06795.1"/>
    <property type="molecule type" value="Genomic_DNA"/>
</dbReference>
<proteinExistence type="predicted"/>
<evidence type="ECO:0000313" key="2">
    <source>
        <dbReference type="Proteomes" id="UP000660745"/>
    </source>
</evidence>
<name>A0A918A5E3_9ACTN</name>
<organism evidence="1 2">
    <name type="scientific">Nonomuraea glycinis</name>
    <dbReference type="NCBI Taxonomy" id="2047744"/>
    <lineage>
        <taxon>Bacteria</taxon>
        <taxon>Bacillati</taxon>
        <taxon>Actinomycetota</taxon>
        <taxon>Actinomycetes</taxon>
        <taxon>Streptosporangiales</taxon>
        <taxon>Streptosporangiaceae</taxon>
        <taxon>Nonomuraea</taxon>
    </lineage>
</organism>
<gene>
    <name evidence="1" type="ORF">GCM10012278_32200</name>
</gene>
<keyword evidence="2" id="KW-1185">Reference proteome</keyword>
<sequence length="162" mass="17440">MAELTGGRFGARQVSATRLFLEAMHELVPPGTKPTWDTILRADVAEPGSRAALKFAEYARTSWGRIEPEIRALLEAGAGPVLLTEAAVFARYDAMGVLDRLAAAARLGGHGLWLLCPQGDPAREPRLGTVAVPYQAGLGEWIELPDSWVTNAHRAGLTLEAR</sequence>
<dbReference type="AlphaFoldDB" id="A0A918A5E3"/>
<evidence type="ECO:0000313" key="1">
    <source>
        <dbReference type="EMBL" id="GGP06795.1"/>
    </source>
</evidence>
<reference evidence="1" key="1">
    <citation type="journal article" date="2014" name="Int. J. Syst. Evol. Microbiol.">
        <title>Complete genome sequence of Corynebacterium casei LMG S-19264T (=DSM 44701T), isolated from a smear-ripened cheese.</title>
        <authorList>
            <consortium name="US DOE Joint Genome Institute (JGI-PGF)"/>
            <person name="Walter F."/>
            <person name="Albersmeier A."/>
            <person name="Kalinowski J."/>
            <person name="Ruckert C."/>
        </authorList>
    </citation>
    <scope>NUCLEOTIDE SEQUENCE</scope>
    <source>
        <strain evidence="1">CGMCC 4.7430</strain>
    </source>
</reference>
<protein>
    <submittedName>
        <fullName evidence="1">Uncharacterized protein</fullName>
    </submittedName>
</protein>
<comment type="caution">
    <text evidence="1">The sequence shown here is derived from an EMBL/GenBank/DDBJ whole genome shotgun (WGS) entry which is preliminary data.</text>
</comment>